<proteinExistence type="predicted"/>
<feature type="domain" description="Methyltransferase FkbM" evidence="1">
    <location>
        <begin position="41"/>
        <end position="216"/>
    </location>
</feature>
<dbReference type="InterPro" id="IPR006342">
    <property type="entry name" value="FkbM_mtfrase"/>
</dbReference>
<dbReference type="Gene3D" id="3.40.50.150">
    <property type="entry name" value="Vaccinia Virus protein VP39"/>
    <property type="match status" value="1"/>
</dbReference>
<comment type="caution">
    <text evidence="2">The sequence shown here is derived from an EMBL/GenBank/DDBJ whole genome shotgun (WGS) entry which is preliminary data.</text>
</comment>
<dbReference type="Pfam" id="PF05050">
    <property type="entry name" value="Methyltransf_21"/>
    <property type="match status" value="1"/>
</dbReference>
<dbReference type="AlphaFoldDB" id="A0A5C6CRK4"/>
<dbReference type="NCBIfam" id="TIGR01444">
    <property type="entry name" value="fkbM_fam"/>
    <property type="match status" value="1"/>
</dbReference>
<dbReference type="InterPro" id="IPR053188">
    <property type="entry name" value="FkbM_Methyltransferase"/>
</dbReference>
<gene>
    <name evidence="2" type="primary">noeI_1</name>
    <name evidence="2" type="ORF">Pla52o_10440</name>
</gene>
<dbReference type="GO" id="GO:0008171">
    <property type="term" value="F:O-methyltransferase activity"/>
    <property type="evidence" value="ECO:0007669"/>
    <property type="project" value="TreeGrafter"/>
</dbReference>
<organism evidence="2 3">
    <name type="scientific">Novipirellula galeiformis</name>
    <dbReference type="NCBI Taxonomy" id="2528004"/>
    <lineage>
        <taxon>Bacteria</taxon>
        <taxon>Pseudomonadati</taxon>
        <taxon>Planctomycetota</taxon>
        <taxon>Planctomycetia</taxon>
        <taxon>Pirellulales</taxon>
        <taxon>Pirellulaceae</taxon>
        <taxon>Novipirellula</taxon>
    </lineage>
</organism>
<evidence type="ECO:0000313" key="3">
    <source>
        <dbReference type="Proteomes" id="UP000316304"/>
    </source>
</evidence>
<dbReference type="PANTHER" id="PTHR36973">
    <property type="entry name" value="SLL1456 PROTEIN-RELATED"/>
    <property type="match status" value="1"/>
</dbReference>
<dbReference type="SUPFAM" id="SSF53335">
    <property type="entry name" value="S-adenosyl-L-methionine-dependent methyltransferases"/>
    <property type="match status" value="1"/>
</dbReference>
<protein>
    <submittedName>
        <fullName evidence="2">2-O-methyltransferase NoeI</fullName>
        <ecNumber evidence="2">2.1.1.-</ecNumber>
    </submittedName>
</protein>
<dbReference type="PANTHER" id="PTHR36973:SF4">
    <property type="entry name" value="NODULATION PROTEIN"/>
    <property type="match status" value="1"/>
</dbReference>
<dbReference type="OrthoDB" id="277387at2"/>
<dbReference type="RefSeq" id="WP_146593413.1">
    <property type="nucleotide sequence ID" value="NZ_SJPT01000001.1"/>
</dbReference>
<accession>A0A5C6CRK4</accession>
<dbReference type="GO" id="GO:0032259">
    <property type="term" value="P:methylation"/>
    <property type="evidence" value="ECO:0007669"/>
    <property type="project" value="UniProtKB-KW"/>
</dbReference>
<keyword evidence="3" id="KW-1185">Reference proteome</keyword>
<keyword evidence="2" id="KW-0489">Methyltransferase</keyword>
<evidence type="ECO:0000313" key="2">
    <source>
        <dbReference type="EMBL" id="TWU27180.1"/>
    </source>
</evidence>
<sequence>MIDLVRNFIRMRRQTRRKTYQCERPVLDLVDFGTTPGVVLDVGANKGGFASKVLVQAPLTQVHCFEPNGELSTRLEGIASTWGAFRGSPRCIVNHLGVGSSMSQMELIVTGMHGASSFLSVADAATQGWPDMDFDEVRREAVPVTRLDTYLTENSIEAVKLLKLDVQGFELEALKGCGDRLRDIEYIISEVQFTPLYAGAPLWHEIVNYATHFGFVPQVMDGFCFAPDGQPLQADVLLKRV</sequence>
<evidence type="ECO:0000259" key="1">
    <source>
        <dbReference type="Pfam" id="PF05050"/>
    </source>
</evidence>
<dbReference type="Proteomes" id="UP000316304">
    <property type="component" value="Unassembled WGS sequence"/>
</dbReference>
<reference evidence="2 3" key="1">
    <citation type="submission" date="2019-02" db="EMBL/GenBank/DDBJ databases">
        <title>Deep-cultivation of Planctomycetes and their phenomic and genomic characterization uncovers novel biology.</title>
        <authorList>
            <person name="Wiegand S."/>
            <person name="Jogler M."/>
            <person name="Boedeker C."/>
            <person name="Pinto D."/>
            <person name="Vollmers J."/>
            <person name="Rivas-Marin E."/>
            <person name="Kohn T."/>
            <person name="Peeters S.H."/>
            <person name="Heuer A."/>
            <person name="Rast P."/>
            <person name="Oberbeckmann S."/>
            <person name="Bunk B."/>
            <person name="Jeske O."/>
            <person name="Meyerdierks A."/>
            <person name="Storesund J.E."/>
            <person name="Kallscheuer N."/>
            <person name="Luecker S."/>
            <person name="Lage O.M."/>
            <person name="Pohl T."/>
            <person name="Merkel B.J."/>
            <person name="Hornburger P."/>
            <person name="Mueller R.-W."/>
            <person name="Bruemmer F."/>
            <person name="Labrenz M."/>
            <person name="Spormann A.M."/>
            <person name="Op Den Camp H."/>
            <person name="Overmann J."/>
            <person name="Amann R."/>
            <person name="Jetten M.S.M."/>
            <person name="Mascher T."/>
            <person name="Medema M.H."/>
            <person name="Devos D.P."/>
            <person name="Kaster A.-K."/>
            <person name="Ovreas L."/>
            <person name="Rohde M."/>
            <person name="Galperin M.Y."/>
            <person name="Jogler C."/>
        </authorList>
    </citation>
    <scope>NUCLEOTIDE SEQUENCE [LARGE SCALE GENOMIC DNA]</scope>
    <source>
        <strain evidence="2 3">Pla52o</strain>
    </source>
</reference>
<name>A0A5C6CRK4_9BACT</name>
<dbReference type="EMBL" id="SJPT01000001">
    <property type="protein sequence ID" value="TWU27180.1"/>
    <property type="molecule type" value="Genomic_DNA"/>
</dbReference>
<dbReference type="InterPro" id="IPR029063">
    <property type="entry name" value="SAM-dependent_MTases_sf"/>
</dbReference>
<keyword evidence="2" id="KW-0808">Transferase</keyword>
<dbReference type="EC" id="2.1.1.-" evidence="2"/>